<dbReference type="GO" id="GO:0016887">
    <property type="term" value="F:ATP hydrolysis activity"/>
    <property type="evidence" value="ECO:0007669"/>
    <property type="project" value="InterPro"/>
</dbReference>
<dbReference type="GO" id="GO:0140359">
    <property type="term" value="F:ABC-type transporter activity"/>
    <property type="evidence" value="ECO:0007669"/>
    <property type="project" value="InterPro"/>
</dbReference>
<keyword evidence="5" id="KW-0547">Nucleotide-binding</keyword>
<dbReference type="Pfam" id="PF19055">
    <property type="entry name" value="ABC2_membrane_7"/>
    <property type="match status" value="1"/>
</dbReference>
<proteinExistence type="inferred from homology"/>
<evidence type="ECO:0000256" key="3">
    <source>
        <dbReference type="ARBA" id="ARBA00022448"/>
    </source>
</evidence>
<dbReference type="InterPro" id="IPR027417">
    <property type="entry name" value="P-loop_NTPase"/>
</dbReference>
<keyword evidence="6" id="KW-0067">ATP-binding</keyword>
<keyword evidence="8 9" id="KW-0472">Membrane</keyword>
<evidence type="ECO:0000256" key="1">
    <source>
        <dbReference type="ARBA" id="ARBA00004141"/>
    </source>
</evidence>
<dbReference type="GO" id="GO:0005886">
    <property type="term" value="C:plasma membrane"/>
    <property type="evidence" value="ECO:0007669"/>
    <property type="project" value="TreeGrafter"/>
</dbReference>
<dbReference type="KEGG" id="dya:Dyak_GE14913"/>
<reference evidence="11 12" key="2">
    <citation type="journal article" date="2007" name="PLoS Biol.">
        <title>Principles of genome evolution in the Drosophila melanogaster species group.</title>
        <authorList>
            <person name="Ranz J.M."/>
            <person name="Maurin D."/>
            <person name="Chan Y.S."/>
            <person name="von Grotthuss M."/>
            <person name="Hillier L.W."/>
            <person name="Roote J."/>
            <person name="Ashburner M."/>
            <person name="Bergman C.M."/>
        </authorList>
    </citation>
    <scope>NUCLEOTIDE SEQUENCE [LARGE SCALE GENOMIC DNA]</scope>
    <source>
        <strain evidence="12">Tai18E2 / Tucson 14021-0261.01</strain>
    </source>
</reference>
<dbReference type="InterPro" id="IPR003593">
    <property type="entry name" value="AAA+_ATPase"/>
</dbReference>
<evidence type="ECO:0000313" key="12">
    <source>
        <dbReference type="Proteomes" id="UP000002282"/>
    </source>
</evidence>
<dbReference type="Pfam" id="PF00005">
    <property type="entry name" value="ABC_tran"/>
    <property type="match status" value="1"/>
</dbReference>
<feature type="transmembrane region" description="Helical" evidence="9">
    <location>
        <begin position="491"/>
        <end position="511"/>
    </location>
</feature>
<dbReference type="SUPFAM" id="SSF52540">
    <property type="entry name" value="P-loop containing nucleoside triphosphate hydrolases"/>
    <property type="match status" value="1"/>
</dbReference>
<keyword evidence="4 9" id="KW-0812">Transmembrane</keyword>
<dbReference type="InterPro" id="IPR003439">
    <property type="entry name" value="ABC_transporter-like_ATP-bd"/>
</dbReference>
<dbReference type="Gene3D" id="3.40.50.300">
    <property type="entry name" value="P-loop containing nucleotide triphosphate hydrolases"/>
    <property type="match status" value="1"/>
</dbReference>
<evidence type="ECO:0000256" key="2">
    <source>
        <dbReference type="ARBA" id="ARBA00005814"/>
    </source>
</evidence>
<protein>
    <submittedName>
        <fullName evidence="11">Uncharacterized protein, isoform B</fullName>
        <ecNumber evidence="11">3.6.1.3</ecNumber>
    </submittedName>
</protein>
<evidence type="ECO:0000256" key="5">
    <source>
        <dbReference type="ARBA" id="ARBA00022741"/>
    </source>
</evidence>
<name>A0A0R1DQ54_DROYA</name>
<dbReference type="InterPro" id="IPR013525">
    <property type="entry name" value="ABC2_TM"/>
</dbReference>
<dbReference type="GO" id="GO:0005524">
    <property type="term" value="F:ATP binding"/>
    <property type="evidence" value="ECO:0007669"/>
    <property type="project" value="UniProtKB-KW"/>
</dbReference>
<evidence type="ECO:0000313" key="11">
    <source>
        <dbReference type="EMBL" id="KRJ97184.1"/>
    </source>
</evidence>
<evidence type="ECO:0000256" key="4">
    <source>
        <dbReference type="ARBA" id="ARBA00022692"/>
    </source>
</evidence>
<dbReference type="PROSITE" id="PS50893">
    <property type="entry name" value="ABC_TRANSPORTER_2"/>
    <property type="match status" value="1"/>
</dbReference>
<gene>
    <name evidence="11" type="primary">Dyak\GE14913</name>
    <name evidence="11" type="synonym">dyak_GLEANR_1573</name>
    <name evidence="11" type="synonym">GE14913</name>
    <name evidence="11" type="ORF">Dyak_GE14913</name>
</gene>
<keyword evidence="7 9" id="KW-1133">Transmembrane helix</keyword>
<feature type="transmembrane region" description="Helical" evidence="9">
    <location>
        <begin position="427"/>
        <end position="453"/>
    </location>
</feature>
<reference evidence="11 12" key="1">
    <citation type="journal article" date="2007" name="Nature">
        <title>Evolution of genes and genomes on the Drosophila phylogeny.</title>
        <authorList>
            <consortium name="Drosophila 12 Genomes Consortium"/>
            <person name="Clark A.G."/>
            <person name="Eisen M.B."/>
            <person name="Smith D.R."/>
            <person name="Bergman C.M."/>
            <person name="Oliver B."/>
            <person name="Markow T.A."/>
            <person name="Kaufman T.C."/>
            <person name="Kellis M."/>
            <person name="Gelbart W."/>
            <person name="Iyer V.N."/>
            <person name="Pollard D.A."/>
            <person name="Sackton T.B."/>
            <person name="Larracuente A.M."/>
            <person name="Singh N.D."/>
            <person name="Abad J.P."/>
            <person name="Abt D.N."/>
            <person name="Adryan B."/>
            <person name="Aguade M."/>
            <person name="Akashi H."/>
            <person name="Anderson W.W."/>
            <person name="Aquadro C.F."/>
            <person name="Ardell D.H."/>
            <person name="Arguello R."/>
            <person name="Artieri C.G."/>
            <person name="Barbash D.A."/>
            <person name="Barker D."/>
            <person name="Barsanti P."/>
            <person name="Batterham P."/>
            <person name="Batzoglou S."/>
            <person name="Begun D."/>
            <person name="Bhutkar A."/>
            <person name="Blanco E."/>
            <person name="Bosak S.A."/>
            <person name="Bradley R.K."/>
            <person name="Brand A.D."/>
            <person name="Brent M.R."/>
            <person name="Brooks A.N."/>
            <person name="Brown R.H."/>
            <person name="Butlin R.K."/>
            <person name="Caggese C."/>
            <person name="Calvi B.R."/>
            <person name="Bernardo de Carvalho A."/>
            <person name="Caspi A."/>
            <person name="Castrezana S."/>
            <person name="Celniker S.E."/>
            <person name="Chang J.L."/>
            <person name="Chapple C."/>
            <person name="Chatterji S."/>
            <person name="Chinwalla A."/>
            <person name="Civetta A."/>
            <person name="Clifton S.W."/>
            <person name="Comeron J.M."/>
            <person name="Costello J.C."/>
            <person name="Coyne J.A."/>
            <person name="Daub J."/>
            <person name="David R.G."/>
            <person name="Delcher A.L."/>
            <person name="Delehaunty K."/>
            <person name="Do C.B."/>
            <person name="Ebling H."/>
            <person name="Edwards K."/>
            <person name="Eickbush T."/>
            <person name="Evans J.D."/>
            <person name="Filipski A."/>
            <person name="Findeiss S."/>
            <person name="Freyhult E."/>
            <person name="Fulton L."/>
            <person name="Fulton R."/>
            <person name="Garcia A.C."/>
            <person name="Gardiner A."/>
            <person name="Garfield D.A."/>
            <person name="Garvin B.E."/>
            <person name="Gibson G."/>
            <person name="Gilbert D."/>
            <person name="Gnerre S."/>
            <person name="Godfrey J."/>
            <person name="Good R."/>
            <person name="Gotea V."/>
            <person name="Gravely B."/>
            <person name="Greenberg A.J."/>
            <person name="Griffiths-Jones S."/>
            <person name="Gross S."/>
            <person name="Guigo R."/>
            <person name="Gustafson E.A."/>
            <person name="Haerty W."/>
            <person name="Hahn M.W."/>
            <person name="Halligan D.L."/>
            <person name="Halpern A.L."/>
            <person name="Halter G.M."/>
            <person name="Han M.V."/>
            <person name="Heger A."/>
            <person name="Hillier L."/>
            <person name="Hinrichs A.S."/>
            <person name="Holmes I."/>
            <person name="Hoskins R.A."/>
            <person name="Hubisz M.J."/>
            <person name="Hultmark D."/>
            <person name="Huntley M.A."/>
            <person name="Jaffe D.B."/>
            <person name="Jagadeeshan S."/>
            <person name="Jeck W.R."/>
            <person name="Johnson J."/>
            <person name="Jones C.D."/>
            <person name="Jordan W.C."/>
            <person name="Karpen G.H."/>
            <person name="Kataoka E."/>
            <person name="Keightley P.D."/>
            <person name="Kheradpour P."/>
            <person name="Kirkness E.F."/>
            <person name="Koerich L.B."/>
            <person name="Kristiansen K."/>
            <person name="Kudrna D."/>
            <person name="Kulathinal R.J."/>
            <person name="Kumar S."/>
            <person name="Kwok R."/>
            <person name="Lander E."/>
            <person name="Langley C.H."/>
            <person name="Lapoint R."/>
            <person name="Lazzaro B.P."/>
            <person name="Lee S.J."/>
            <person name="Levesque L."/>
            <person name="Li R."/>
            <person name="Lin C.F."/>
            <person name="Lin M.F."/>
            <person name="Lindblad-Toh K."/>
            <person name="Llopart A."/>
            <person name="Long M."/>
            <person name="Low L."/>
            <person name="Lozovsky E."/>
            <person name="Lu J."/>
            <person name="Luo M."/>
            <person name="Machado C.A."/>
            <person name="Makalowski W."/>
            <person name="Marzo M."/>
            <person name="Matsuda M."/>
            <person name="Matzkin L."/>
            <person name="McAllister B."/>
            <person name="McBride C.S."/>
            <person name="McKernan B."/>
            <person name="McKernan K."/>
            <person name="Mendez-Lago M."/>
            <person name="Minx P."/>
            <person name="Mollenhauer M.U."/>
            <person name="Montooth K."/>
            <person name="Mount S.M."/>
            <person name="Mu X."/>
            <person name="Myers E."/>
            <person name="Negre B."/>
            <person name="Newfeld S."/>
            <person name="Nielsen R."/>
            <person name="Noor M.A."/>
            <person name="O'Grady P."/>
            <person name="Pachter L."/>
            <person name="Papaceit M."/>
            <person name="Parisi M.J."/>
            <person name="Parisi M."/>
            <person name="Parts L."/>
            <person name="Pedersen J.S."/>
            <person name="Pesole G."/>
            <person name="Phillippy A.M."/>
            <person name="Ponting C.P."/>
            <person name="Pop M."/>
            <person name="Porcelli D."/>
            <person name="Powell J.R."/>
            <person name="Prohaska S."/>
            <person name="Pruitt K."/>
            <person name="Puig M."/>
            <person name="Quesneville H."/>
            <person name="Ram K.R."/>
            <person name="Rand D."/>
            <person name="Rasmussen M.D."/>
            <person name="Reed L.K."/>
            <person name="Reenan R."/>
            <person name="Reily A."/>
            <person name="Remington K.A."/>
            <person name="Rieger T.T."/>
            <person name="Ritchie M.G."/>
            <person name="Robin C."/>
            <person name="Rogers Y.H."/>
            <person name="Rohde C."/>
            <person name="Rozas J."/>
            <person name="Rubenfield M.J."/>
            <person name="Ruiz A."/>
            <person name="Russo S."/>
            <person name="Salzberg S.L."/>
            <person name="Sanchez-Gracia A."/>
            <person name="Saranga D.J."/>
            <person name="Sato H."/>
            <person name="Schaeffer S.W."/>
            <person name="Schatz M.C."/>
            <person name="Schlenke T."/>
            <person name="Schwartz R."/>
            <person name="Segarra C."/>
            <person name="Singh R.S."/>
            <person name="Sirot L."/>
            <person name="Sirota M."/>
            <person name="Sisneros N.B."/>
            <person name="Smith C.D."/>
            <person name="Smith T.F."/>
            <person name="Spieth J."/>
            <person name="Stage D.E."/>
            <person name="Stark A."/>
            <person name="Stephan W."/>
            <person name="Strausberg R.L."/>
            <person name="Strempel S."/>
            <person name="Sturgill D."/>
            <person name="Sutton G."/>
            <person name="Sutton G.G."/>
            <person name="Tao W."/>
            <person name="Teichmann S."/>
            <person name="Tobari Y.N."/>
            <person name="Tomimura Y."/>
            <person name="Tsolas J.M."/>
            <person name="Valente V.L."/>
            <person name="Venter E."/>
            <person name="Venter J.C."/>
            <person name="Vicario S."/>
            <person name="Vieira F.G."/>
            <person name="Vilella A.J."/>
            <person name="Villasante A."/>
            <person name="Walenz B."/>
            <person name="Wang J."/>
            <person name="Wasserman M."/>
            <person name="Watts T."/>
            <person name="Wilson D."/>
            <person name="Wilson R.K."/>
            <person name="Wing R.A."/>
            <person name="Wolfner M.F."/>
            <person name="Wong A."/>
            <person name="Wong G.K."/>
            <person name="Wu C.I."/>
            <person name="Wu G."/>
            <person name="Yamamoto D."/>
            <person name="Yang H.P."/>
            <person name="Yang S.P."/>
            <person name="Yorke J.A."/>
            <person name="Yoshida K."/>
            <person name="Zdobnov E."/>
            <person name="Zhang P."/>
            <person name="Zhang Y."/>
            <person name="Zimin A.V."/>
            <person name="Baldwin J."/>
            <person name="Abdouelleil A."/>
            <person name="Abdulkadir J."/>
            <person name="Abebe A."/>
            <person name="Abera B."/>
            <person name="Abreu J."/>
            <person name="Acer S.C."/>
            <person name="Aftuck L."/>
            <person name="Alexander A."/>
            <person name="An P."/>
            <person name="Anderson E."/>
            <person name="Anderson S."/>
            <person name="Arachi H."/>
            <person name="Azer M."/>
            <person name="Bachantsang P."/>
            <person name="Barry A."/>
            <person name="Bayul T."/>
            <person name="Berlin A."/>
            <person name="Bessette D."/>
            <person name="Bloom T."/>
            <person name="Blye J."/>
            <person name="Boguslavskiy L."/>
            <person name="Bonnet C."/>
            <person name="Boukhgalter B."/>
            <person name="Bourzgui I."/>
            <person name="Brown A."/>
            <person name="Cahill P."/>
            <person name="Channer S."/>
            <person name="Cheshatsang Y."/>
            <person name="Chuda L."/>
            <person name="Citroen M."/>
            <person name="Collymore A."/>
            <person name="Cooke P."/>
            <person name="Costello M."/>
            <person name="D'Aco K."/>
            <person name="Daza R."/>
            <person name="De Haan G."/>
            <person name="DeGray S."/>
            <person name="DeMaso C."/>
            <person name="Dhargay N."/>
            <person name="Dooley K."/>
            <person name="Dooley E."/>
            <person name="Doricent M."/>
            <person name="Dorje P."/>
            <person name="Dorjee K."/>
            <person name="Dupes A."/>
            <person name="Elong R."/>
            <person name="Falk J."/>
            <person name="Farina A."/>
            <person name="Faro S."/>
            <person name="Ferguson D."/>
            <person name="Fisher S."/>
            <person name="Foley C.D."/>
            <person name="Franke A."/>
            <person name="Friedrich D."/>
            <person name="Gadbois L."/>
            <person name="Gearin G."/>
            <person name="Gearin C.R."/>
            <person name="Giannoukos G."/>
            <person name="Goode T."/>
            <person name="Graham J."/>
            <person name="Grandbois E."/>
            <person name="Grewal S."/>
            <person name="Gyaltsen K."/>
            <person name="Hafez N."/>
            <person name="Hagos B."/>
            <person name="Hall J."/>
            <person name="Henson C."/>
            <person name="Hollinger A."/>
            <person name="Honan T."/>
            <person name="Huard M.D."/>
            <person name="Hughes L."/>
            <person name="Hurhula B."/>
            <person name="Husby M.E."/>
            <person name="Kamat A."/>
            <person name="Kanga B."/>
            <person name="Kashin S."/>
            <person name="Khazanovich D."/>
            <person name="Kisner P."/>
            <person name="Lance K."/>
            <person name="Lara M."/>
            <person name="Lee W."/>
            <person name="Lennon N."/>
            <person name="Letendre F."/>
            <person name="LeVine R."/>
            <person name="Lipovsky A."/>
            <person name="Liu X."/>
            <person name="Liu J."/>
            <person name="Liu S."/>
            <person name="Lokyitsang T."/>
            <person name="Lokyitsang Y."/>
            <person name="Lubonja R."/>
            <person name="Lui A."/>
            <person name="MacDonald P."/>
            <person name="Magnisalis V."/>
            <person name="Maru K."/>
            <person name="Matthews C."/>
            <person name="McCusker W."/>
            <person name="McDonough S."/>
            <person name="Mehta T."/>
            <person name="Meldrim J."/>
            <person name="Meneus L."/>
            <person name="Mihai O."/>
            <person name="Mihalev A."/>
            <person name="Mihova T."/>
            <person name="Mittelman R."/>
            <person name="Mlenga V."/>
            <person name="Montmayeur A."/>
            <person name="Mulrain L."/>
            <person name="Navidi A."/>
            <person name="Naylor J."/>
            <person name="Negash T."/>
            <person name="Nguyen T."/>
            <person name="Nguyen N."/>
            <person name="Nicol R."/>
            <person name="Norbu C."/>
            <person name="Norbu N."/>
            <person name="Novod N."/>
            <person name="O'Neill B."/>
            <person name="Osman S."/>
            <person name="Markiewicz E."/>
            <person name="Oyono O.L."/>
            <person name="Patti C."/>
            <person name="Phunkhang P."/>
            <person name="Pierre F."/>
            <person name="Priest M."/>
            <person name="Raghuraman S."/>
            <person name="Rege F."/>
            <person name="Reyes R."/>
            <person name="Rise C."/>
            <person name="Rogov P."/>
            <person name="Ross K."/>
            <person name="Ryan E."/>
            <person name="Settipalli S."/>
            <person name="Shea T."/>
            <person name="Sherpa N."/>
            <person name="Shi L."/>
            <person name="Shih D."/>
            <person name="Sparrow T."/>
            <person name="Spaulding J."/>
            <person name="Stalker J."/>
            <person name="Stange-Thomann N."/>
            <person name="Stavropoulos S."/>
            <person name="Stone C."/>
            <person name="Strader C."/>
            <person name="Tesfaye S."/>
            <person name="Thomson T."/>
            <person name="Thoulutsang Y."/>
            <person name="Thoulutsang D."/>
            <person name="Topham K."/>
            <person name="Topping I."/>
            <person name="Tsamla T."/>
            <person name="Vassiliev H."/>
            <person name="Vo A."/>
            <person name="Wangchuk T."/>
            <person name="Wangdi T."/>
            <person name="Weiand M."/>
            <person name="Wilkinson J."/>
            <person name="Wilson A."/>
            <person name="Yadav S."/>
            <person name="Young G."/>
            <person name="Yu Q."/>
            <person name="Zembek L."/>
            <person name="Zhong D."/>
            <person name="Zimmer A."/>
            <person name="Zwirko Z."/>
            <person name="Jaffe D.B."/>
            <person name="Alvarez P."/>
            <person name="Brockman W."/>
            <person name="Butler J."/>
            <person name="Chin C."/>
            <person name="Gnerre S."/>
            <person name="Grabherr M."/>
            <person name="Kleber M."/>
            <person name="Mauceli E."/>
            <person name="MacCallum I."/>
        </authorList>
    </citation>
    <scope>NUCLEOTIDE SEQUENCE [LARGE SCALE GENOMIC DNA]</scope>
    <source>
        <strain evidence="12">Tai18E2 / Tucson 14021-0261.01</strain>
    </source>
</reference>
<dbReference type="InterPro" id="IPR050352">
    <property type="entry name" value="ABCG_transporters"/>
</dbReference>
<evidence type="ECO:0000256" key="8">
    <source>
        <dbReference type="ARBA" id="ARBA00023136"/>
    </source>
</evidence>
<evidence type="ECO:0000256" key="9">
    <source>
        <dbReference type="SAM" id="Phobius"/>
    </source>
</evidence>
<dbReference type="CDD" id="cd03213">
    <property type="entry name" value="ABCG_EPDR"/>
    <property type="match status" value="1"/>
</dbReference>
<feature type="transmembrane region" description="Helical" evidence="9">
    <location>
        <begin position="459"/>
        <end position="479"/>
    </location>
</feature>
<dbReference type="OrthoDB" id="66620at2759"/>
<keyword evidence="11" id="KW-0378">Hydrolase</keyword>
<evidence type="ECO:0000259" key="10">
    <source>
        <dbReference type="PROSITE" id="PS50893"/>
    </source>
</evidence>
<dbReference type="SMR" id="A0A0R1DQ54"/>
<organism evidence="11 12">
    <name type="scientific">Drosophila yakuba</name>
    <name type="common">Fruit fly</name>
    <dbReference type="NCBI Taxonomy" id="7245"/>
    <lineage>
        <taxon>Eukaryota</taxon>
        <taxon>Metazoa</taxon>
        <taxon>Ecdysozoa</taxon>
        <taxon>Arthropoda</taxon>
        <taxon>Hexapoda</taxon>
        <taxon>Insecta</taxon>
        <taxon>Pterygota</taxon>
        <taxon>Neoptera</taxon>
        <taxon>Endopterygota</taxon>
        <taxon>Diptera</taxon>
        <taxon>Brachycera</taxon>
        <taxon>Muscomorpha</taxon>
        <taxon>Ephydroidea</taxon>
        <taxon>Drosophilidae</taxon>
        <taxon>Drosophila</taxon>
        <taxon>Sophophora</taxon>
    </lineage>
</organism>
<keyword evidence="12" id="KW-1185">Reference proteome</keyword>
<dbReference type="FunFam" id="3.40.50.300:FF:001276">
    <property type="entry name" value="Uncharacterized protein, isoform A"/>
    <property type="match status" value="1"/>
</dbReference>
<accession>A0A0R1DQ54</accession>
<keyword evidence="3" id="KW-0813">Transport</keyword>
<comment type="subcellular location">
    <subcellularLocation>
        <location evidence="1">Membrane</location>
        <topology evidence="1">Multi-pass membrane protein</topology>
    </subcellularLocation>
</comment>
<feature type="transmembrane region" description="Helical" evidence="9">
    <location>
        <begin position="379"/>
        <end position="406"/>
    </location>
</feature>
<dbReference type="EMBL" id="CM000157">
    <property type="protein sequence ID" value="KRJ97184.1"/>
    <property type="molecule type" value="Genomic_DNA"/>
</dbReference>
<dbReference type="AlphaFoldDB" id="A0A0R1DQ54"/>
<dbReference type="Pfam" id="PF01061">
    <property type="entry name" value="ABC2_membrane"/>
    <property type="match status" value="1"/>
</dbReference>
<dbReference type="InterPro" id="IPR043926">
    <property type="entry name" value="ABCG_dom"/>
</dbReference>
<dbReference type="Proteomes" id="UP000002282">
    <property type="component" value="Chromosome 2L"/>
</dbReference>
<dbReference type="PANTHER" id="PTHR48041:SF118">
    <property type="entry name" value="ATP-BINDING CASSETTE TRANSPORTER (ABC TRANSPORTER) FAMILY G MEMBER 16"/>
    <property type="match status" value="1"/>
</dbReference>
<evidence type="ECO:0000256" key="7">
    <source>
        <dbReference type="ARBA" id="ARBA00022989"/>
    </source>
</evidence>
<feature type="transmembrane region" description="Helical" evidence="9">
    <location>
        <begin position="576"/>
        <end position="602"/>
    </location>
</feature>
<sequence>MADNAVQAQPNGLAQKRKALELHFSQVSYSLKGATKGSTPIINEACGVFKSGRLTAILGPSGAGKSTLLNALAGFKLQGVTGQFLLNGRPRDIMSFRKMSAYIAQNFVMLNLLTVEETLRVSADLKMPSSTVPQEKQKIVDDIIDILQLQSCRRTLVKNLSGGEHKRLSIGIELVTNPPIMFFDEPTSGLDCVGSYQVICHLQRLAHDGRIVVCVVHQPGSRLFQLFDDVLVLAHGEVLYSGEQREMLATFAQSGHICPQYYNPADFALEVCSQSSSTERCESLITRNKMMHCTASDVVKLQVGEETLIDVHKDALDLSHLRGKEQVDFWIQLKVLLCRHMRSMSRDMVAVQMRLVMHVVVALLLGVVYWQIGGDAQKIVSNVSCLFFVILFVFAGNAMPSILLCMQDSAVFIREYYNGWYSLGAYYLSKVLADLPLQLTCPTMFIGIGYFMTGQPPEFQRFAMCWTVCVLTAFIGHFIGVIAGSLFPMQLAIFLVPSATIPFLLFSGFFIRLNELSWFLRPICDVSFFRYIFEGLMRAIYGYDRGELECHATNNFCYYRTAEQFLKDFQMQGDEFAWDVTVLGMFLILLLLAFFVTLSAVIRRALR</sequence>
<comment type="similarity">
    <text evidence="2">Belongs to the ABC transporter superfamily. ABCG family. Eye pigment precursor importer (TC 3.A.1.204) subfamily.</text>
</comment>
<feature type="transmembrane region" description="Helical" evidence="9">
    <location>
        <begin position="349"/>
        <end position="373"/>
    </location>
</feature>
<dbReference type="SMART" id="SM00382">
    <property type="entry name" value="AAA"/>
    <property type="match status" value="1"/>
</dbReference>
<evidence type="ECO:0000256" key="6">
    <source>
        <dbReference type="ARBA" id="ARBA00022840"/>
    </source>
</evidence>
<dbReference type="PANTHER" id="PTHR48041">
    <property type="entry name" value="ABC TRANSPORTER G FAMILY MEMBER 28"/>
    <property type="match status" value="1"/>
</dbReference>
<feature type="domain" description="ABC transporter" evidence="10">
    <location>
        <begin position="22"/>
        <end position="260"/>
    </location>
</feature>
<dbReference type="EC" id="3.6.1.3" evidence="11"/>